<dbReference type="NCBIfam" id="TIGR04282">
    <property type="entry name" value="glyco_like_cofC"/>
    <property type="match status" value="1"/>
</dbReference>
<keyword evidence="2" id="KW-1185">Reference proteome</keyword>
<dbReference type="Gene3D" id="3.90.550.10">
    <property type="entry name" value="Spore Coat Polysaccharide Biosynthesis Protein SpsA, Chain A"/>
    <property type="match status" value="1"/>
</dbReference>
<dbReference type="InterPro" id="IPR018641">
    <property type="entry name" value="Trfase_1_rSAM/seldom-assoc"/>
</dbReference>
<proteinExistence type="predicted"/>
<reference evidence="1 2" key="1">
    <citation type="submission" date="2020-09" db="EMBL/GenBank/DDBJ databases">
        <title>Roseomonas.</title>
        <authorList>
            <person name="Zhu W."/>
        </authorList>
    </citation>
    <scope>NUCLEOTIDE SEQUENCE [LARGE SCALE GENOMIC DNA]</scope>
    <source>
        <strain evidence="1 2">573</strain>
    </source>
</reference>
<dbReference type="PANTHER" id="PTHR36529">
    <property type="entry name" value="SLL1095 PROTEIN"/>
    <property type="match status" value="1"/>
</dbReference>
<name>A0ABS3KLK2_9PROT</name>
<evidence type="ECO:0000313" key="2">
    <source>
        <dbReference type="Proteomes" id="UP001518989"/>
    </source>
</evidence>
<dbReference type="Proteomes" id="UP001518989">
    <property type="component" value="Unassembled WGS sequence"/>
</dbReference>
<dbReference type="SUPFAM" id="SSF53448">
    <property type="entry name" value="Nucleotide-diphospho-sugar transferases"/>
    <property type="match status" value="1"/>
</dbReference>
<evidence type="ECO:0000313" key="1">
    <source>
        <dbReference type="EMBL" id="MBO1078327.1"/>
    </source>
</evidence>
<dbReference type="InterPro" id="IPR029044">
    <property type="entry name" value="Nucleotide-diphossugar_trans"/>
</dbReference>
<accession>A0ABS3KLK2</accession>
<dbReference type="EMBL" id="JACTNG010000002">
    <property type="protein sequence ID" value="MBO1078327.1"/>
    <property type="molecule type" value="Genomic_DNA"/>
</dbReference>
<dbReference type="PANTHER" id="PTHR36529:SF1">
    <property type="entry name" value="GLYCOSYLTRANSFERASE"/>
    <property type="match status" value="1"/>
</dbReference>
<protein>
    <submittedName>
        <fullName evidence="1">TIGR04282 family arsenosugar biosynthesis glycosyltransferase</fullName>
    </submittedName>
</protein>
<dbReference type="Pfam" id="PF09837">
    <property type="entry name" value="DUF2064"/>
    <property type="match status" value="1"/>
</dbReference>
<organism evidence="1 2">
    <name type="scientific">Roseomonas haemaphysalidis</name>
    <dbReference type="NCBI Taxonomy" id="2768162"/>
    <lineage>
        <taxon>Bacteria</taxon>
        <taxon>Pseudomonadati</taxon>
        <taxon>Pseudomonadota</taxon>
        <taxon>Alphaproteobacteria</taxon>
        <taxon>Acetobacterales</taxon>
        <taxon>Roseomonadaceae</taxon>
        <taxon>Roseomonas</taxon>
    </lineage>
</organism>
<gene>
    <name evidence="1" type="ORF">IAI61_04745</name>
</gene>
<comment type="caution">
    <text evidence="1">The sequence shown here is derived from an EMBL/GenBank/DDBJ whole genome shotgun (WGS) entry which is preliminary data.</text>
</comment>
<sequence>MPLPRVALFARFPEPGRAKTRLIPALGPDGAALLHRRLTERTLAVLRSSGLPFELRHTGAPAAEFCLWLGAAVPLAEQGDGDLGARMARATADAPAILVGADLPDLAPRHLEQARTALQSHPAVIGPAEDGGYWLIGLREPMPFLFEPMAWGTEVVFAETMARFAARGIVPAVLERLPDLDRPEDLGRWPELAGR</sequence>